<evidence type="ECO:0000313" key="3">
    <source>
        <dbReference type="EMBL" id="SDO86727.1"/>
    </source>
</evidence>
<feature type="transmembrane region" description="Helical" evidence="2">
    <location>
        <begin position="69"/>
        <end position="87"/>
    </location>
</feature>
<feature type="region of interest" description="Disordered" evidence="1">
    <location>
        <begin position="1"/>
        <end position="25"/>
    </location>
</feature>
<evidence type="ECO:0000256" key="2">
    <source>
        <dbReference type="SAM" id="Phobius"/>
    </source>
</evidence>
<feature type="transmembrane region" description="Helical" evidence="2">
    <location>
        <begin position="44"/>
        <end position="63"/>
    </location>
</feature>
<dbReference type="Proteomes" id="UP000199077">
    <property type="component" value="Chromosome I"/>
</dbReference>
<accession>A0A1H0N230</accession>
<feature type="compositionally biased region" description="Pro residues" evidence="1">
    <location>
        <begin position="1"/>
        <end position="10"/>
    </location>
</feature>
<dbReference type="RefSeq" id="WP_231961435.1">
    <property type="nucleotide sequence ID" value="NZ_LT629711.1"/>
</dbReference>
<keyword evidence="2" id="KW-1133">Transmembrane helix</keyword>
<feature type="transmembrane region" description="Helical" evidence="2">
    <location>
        <begin position="175"/>
        <end position="196"/>
    </location>
</feature>
<feature type="transmembrane region" description="Helical" evidence="2">
    <location>
        <begin position="208"/>
        <end position="226"/>
    </location>
</feature>
<sequence length="268" mass="28363">MATDPTPPATRAPRTSRTLPADPPPGATVEELIRHRLSTALGGWRGSVETALPTVAFVVLWVWRKDLTAAIIASVAVTVVLAVVRVAQRQSLQYVLSAVFPTAIAAFFALRSGKAEDAFLPGIIWNAVMLAVALVSVALRWPLVGFMVGAGDPRLADDPVGWHRDKGLVRVCQRLTLVLVALFVIRLVVMVPLYLASEVALLGVAKVALGWPLWLAGVAVMGLMLVRGHTAPELDHSDEVEGAAAADGADDADGATDPEVHSSPRGTR</sequence>
<reference evidence="4" key="1">
    <citation type="submission" date="2016-10" db="EMBL/GenBank/DDBJ databases">
        <authorList>
            <person name="Varghese N."/>
            <person name="Submissions S."/>
        </authorList>
    </citation>
    <scope>NUCLEOTIDE SEQUENCE [LARGE SCALE GENOMIC DNA]</scope>
    <source>
        <strain evidence="4">DSM 22329</strain>
    </source>
</reference>
<gene>
    <name evidence="3" type="ORF">SAMN04489867_0794</name>
</gene>
<protein>
    <recommendedName>
        <fullName evidence="5">DUF3159 domain-containing protein</fullName>
    </recommendedName>
</protein>
<keyword evidence="2" id="KW-0812">Transmembrane</keyword>
<feature type="region of interest" description="Disordered" evidence="1">
    <location>
        <begin position="236"/>
        <end position="268"/>
    </location>
</feature>
<proteinExistence type="predicted"/>
<dbReference type="EMBL" id="LT629711">
    <property type="protein sequence ID" value="SDO86727.1"/>
    <property type="molecule type" value="Genomic_DNA"/>
</dbReference>
<keyword evidence="4" id="KW-1185">Reference proteome</keyword>
<dbReference type="InterPro" id="IPR016566">
    <property type="entry name" value="UCP010219"/>
</dbReference>
<evidence type="ECO:0000256" key="1">
    <source>
        <dbReference type="SAM" id="MobiDB-lite"/>
    </source>
</evidence>
<name>A0A1H0N230_9MICO</name>
<evidence type="ECO:0008006" key="5">
    <source>
        <dbReference type="Google" id="ProtNLM"/>
    </source>
</evidence>
<dbReference type="AlphaFoldDB" id="A0A1H0N230"/>
<evidence type="ECO:0000313" key="4">
    <source>
        <dbReference type="Proteomes" id="UP000199077"/>
    </source>
</evidence>
<feature type="transmembrane region" description="Helical" evidence="2">
    <location>
        <begin position="118"/>
        <end position="139"/>
    </location>
</feature>
<dbReference type="STRING" id="443156.SAMN04489867_0794"/>
<feature type="compositionally biased region" description="Low complexity" evidence="1">
    <location>
        <begin position="11"/>
        <end position="20"/>
    </location>
</feature>
<feature type="transmembrane region" description="Helical" evidence="2">
    <location>
        <begin position="94"/>
        <end position="112"/>
    </location>
</feature>
<dbReference type="Pfam" id="PF11361">
    <property type="entry name" value="DUF3159"/>
    <property type="match status" value="1"/>
</dbReference>
<keyword evidence="2" id="KW-0472">Membrane</keyword>
<organism evidence="3 4">
    <name type="scientific">Pedococcus dokdonensis</name>
    <dbReference type="NCBI Taxonomy" id="443156"/>
    <lineage>
        <taxon>Bacteria</taxon>
        <taxon>Bacillati</taxon>
        <taxon>Actinomycetota</taxon>
        <taxon>Actinomycetes</taxon>
        <taxon>Micrococcales</taxon>
        <taxon>Intrasporangiaceae</taxon>
        <taxon>Pedococcus</taxon>
    </lineage>
</organism>